<reference evidence="2" key="1">
    <citation type="journal article" date="2019" name="Int. J. Syst. Evol. Microbiol.">
        <title>The Global Catalogue of Microorganisms (GCM) 10K type strain sequencing project: providing services to taxonomists for standard genome sequencing and annotation.</title>
        <authorList>
            <consortium name="The Broad Institute Genomics Platform"/>
            <consortium name="The Broad Institute Genome Sequencing Center for Infectious Disease"/>
            <person name="Wu L."/>
            <person name="Ma J."/>
        </authorList>
    </citation>
    <scope>NUCLEOTIDE SEQUENCE [LARGE SCALE GENOMIC DNA]</scope>
    <source>
        <strain evidence="2">JCM 17695</strain>
    </source>
</reference>
<evidence type="ECO:0000313" key="2">
    <source>
        <dbReference type="Proteomes" id="UP001596512"/>
    </source>
</evidence>
<keyword evidence="2" id="KW-1185">Reference proteome</keyword>
<proteinExistence type="predicted"/>
<protein>
    <submittedName>
        <fullName evidence="1">Uncharacterized protein</fullName>
    </submittedName>
</protein>
<dbReference type="Proteomes" id="UP001596512">
    <property type="component" value="Unassembled WGS sequence"/>
</dbReference>
<sequence length="98" mass="10889">MTAAAPWHREDQVRGLLDRHDLSRDGQLSRLSAHDRVEIGPDRVKRAQRTRQVLRAEEDGVDRLVIVCWGDGPDTPRPSWCRCATARSAGSTSTTTPG</sequence>
<organism evidence="1 2">
    <name type="scientific">Actinokineospora soli</name>
    <dbReference type="NCBI Taxonomy" id="1048753"/>
    <lineage>
        <taxon>Bacteria</taxon>
        <taxon>Bacillati</taxon>
        <taxon>Actinomycetota</taxon>
        <taxon>Actinomycetes</taxon>
        <taxon>Pseudonocardiales</taxon>
        <taxon>Pseudonocardiaceae</taxon>
        <taxon>Actinokineospora</taxon>
    </lineage>
</organism>
<dbReference type="EMBL" id="JBHTEY010000004">
    <property type="protein sequence ID" value="MFC7614748.1"/>
    <property type="molecule type" value="Genomic_DNA"/>
</dbReference>
<comment type="caution">
    <text evidence="1">The sequence shown here is derived from an EMBL/GenBank/DDBJ whole genome shotgun (WGS) entry which is preliminary data.</text>
</comment>
<gene>
    <name evidence="1" type="ORF">ACFQV2_15665</name>
</gene>
<evidence type="ECO:0000313" key="1">
    <source>
        <dbReference type="EMBL" id="MFC7614748.1"/>
    </source>
</evidence>
<name>A0ABW2TQC9_9PSEU</name>
<accession>A0ABW2TQC9</accession>